<organism evidence="2 4">
    <name type="scientific">Rotaria magnacalcarata</name>
    <dbReference type="NCBI Taxonomy" id="392030"/>
    <lineage>
        <taxon>Eukaryota</taxon>
        <taxon>Metazoa</taxon>
        <taxon>Spiralia</taxon>
        <taxon>Gnathifera</taxon>
        <taxon>Rotifera</taxon>
        <taxon>Eurotatoria</taxon>
        <taxon>Bdelloidea</taxon>
        <taxon>Philodinida</taxon>
        <taxon>Philodinidae</taxon>
        <taxon>Rotaria</taxon>
    </lineage>
</organism>
<gene>
    <name evidence="3" type="ORF">BYL167_LOCUS18343</name>
    <name evidence="2" type="ORF">CJN711_LOCUS11282</name>
</gene>
<dbReference type="InterPro" id="IPR005135">
    <property type="entry name" value="Endo/exonuclease/phosphatase"/>
</dbReference>
<dbReference type="Gene3D" id="3.60.10.10">
    <property type="entry name" value="Endonuclease/exonuclease/phosphatase"/>
    <property type="match status" value="1"/>
</dbReference>
<dbReference type="Proteomes" id="UP000681967">
    <property type="component" value="Unassembled WGS sequence"/>
</dbReference>
<dbReference type="PANTHER" id="PTHR36688">
    <property type="entry name" value="ENDO/EXONUCLEASE/PHOSPHATASE DOMAIN-CONTAINING PROTEIN"/>
    <property type="match status" value="1"/>
</dbReference>
<comment type="caution">
    <text evidence="2">The sequence shown here is derived from an EMBL/GenBank/DDBJ whole genome shotgun (WGS) entry which is preliminary data.</text>
</comment>
<feature type="domain" description="Reverse transcriptase" evidence="1">
    <location>
        <begin position="481"/>
        <end position="744"/>
    </location>
</feature>
<dbReference type="PROSITE" id="PS50878">
    <property type="entry name" value="RT_POL"/>
    <property type="match status" value="1"/>
</dbReference>
<dbReference type="Pfam" id="PF00078">
    <property type="entry name" value="RVT_1"/>
    <property type="match status" value="1"/>
</dbReference>
<evidence type="ECO:0000259" key="1">
    <source>
        <dbReference type="PROSITE" id="PS50878"/>
    </source>
</evidence>
<protein>
    <recommendedName>
        <fullName evidence="1">Reverse transcriptase domain-containing protein</fullName>
    </recommendedName>
</protein>
<evidence type="ECO:0000313" key="3">
    <source>
        <dbReference type="EMBL" id="CAF4086074.1"/>
    </source>
</evidence>
<reference evidence="2" key="1">
    <citation type="submission" date="2021-02" db="EMBL/GenBank/DDBJ databases">
        <authorList>
            <person name="Nowell W R."/>
        </authorList>
    </citation>
    <scope>NUCLEOTIDE SEQUENCE</scope>
</reference>
<dbReference type="InterPro" id="IPR000477">
    <property type="entry name" value="RT_dom"/>
</dbReference>
<evidence type="ECO:0000313" key="2">
    <source>
        <dbReference type="EMBL" id="CAF1186543.1"/>
    </source>
</evidence>
<dbReference type="Proteomes" id="UP000663855">
    <property type="component" value="Unassembled WGS sequence"/>
</dbReference>
<name>A0A814VK59_9BILA</name>
<accession>A0A814VK59</accession>
<proteinExistence type="predicted"/>
<dbReference type="EMBL" id="CAJOBH010007504">
    <property type="protein sequence ID" value="CAF4086074.1"/>
    <property type="molecule type" value="Genomic_DNA"/>
</dbReference>
<dbReference type="Pfam" id="PF14529">
    <property type="entry name" value="Exo_endo_phos_2"/>
    <property type="match status" value="1"/>
</dbReference>
<sequence length="956" mass="112249">MFCEWNNRNTISELNKKWTKERPKNYSENLTVLLWNCEGLSTHLADLDILLSYHSPHIMILTGVGKQIRYLPKIPYYYWHSQEGDNSFGGVAILVHVKLKSTVLKTSINFLLIELEISNQKINIAAVYVPPKNTPPFELFQTHDNNNIIIFGDFNAKHQEWGCEKNNPSGNRIKEWMENEGWNIIHPSKPTSKKSKSIIDFAIVQDNNGWNAETLDEGTSDHYPVIFFSPFAATEDGSFRATNWKMFYYFLQSIFSYWNSLVYNMDHDAFFEIFSAFLAALWDRCSEYKYAKAFRTPWPPYLVTIAKNVNKYKRKYRRTRFLNDFNVFLCCKNEFLQEKNSYLQKQKENKLKDMKINNNVWSYVKNTFRSYSPAFKGLTTSNGIIKDNKDIVNILANHYEKHFEQPIYDLNNPYYIECINAYKEIENGPNLPLQKIEYNEVLKQWKSLASKKSLDSTNTSAYLLKNLPSEYLNIITVLFNKCVENGSFFNKSKYAKGICLSKDGMYPTKDRLRSISLLPNLGKWLEKIIAERIEKWCDDKGIHTDEQSGFTAHRRLQTRIVSLIEDLRLTVAASNRPAIVIFIDFKTAFDRVWYPSLMKTLQKLEMPQNLIRWTYNWLQNRSIFISHGDAESRPIKTFVGAPQGSTLSALLFRLHIFFLPSYFPHIVSHLYADDLTLVIKGALEKKLSDNITYLEEQAKHTMLTLAKFADDHILPVNIEKTKIMLVHSAVAPLRPRVEYKNIQIEYVNNFKCLGVDVGTKLGWSKHIDNRLKKARSSYCALRKIFSEIPKDEIQLRRKLFCAFSLPHFFWLLFLWFYYTEKQRAKIEHVYISGLRLVYGLCGWDDYTTLILSRDYTLRDYIFKYWKKFMKHLDESSEALTFQQTWTAFLIATSPCKSYYKSMGFRKNSKFPNRLSAQAQHIKLDVITFFNNHNKQYSIFKKSTAMIEYFVLKFFPP</sequence>
<dbReference type="SUPFAM" id="SSF56219">
    <property type="entry name" value="DNase I-like"/>
    <property type="match status" value="1"/>
</dbReference>
<dbReference type="PANTHER" id="PTHR36688:SF1">
    <property type="entry name" value="ENDONUCLEASE_EXONUCLEASE_PHOSPHATASE DOMAIN-CONTAINING PROTEIN"/>
    <property type="match status" value="1"/>
</dbReference>
<dbReference type="AlphaFoldDB" id="A0A814VK59"/>
<dbReference type="GO" id="GO:0003824">
    <property type="term" value="F:catalytic activity"/>
    <property type="evidence" value="ECO:0007669"/>
    <property type="project" value="InterPro"/>
</dbReference>
<evidence type="ECO:0000313" key="4">
    <source>
        <dbReference type="Proteomes" id="UP000663855"/>
    </source>
</evidence>
<dbReference type="InterPro" id="IPR036691">
    <property type="entry name" value="Endo/exonu/phosph_ase_sf"/>
</dbReference>
<dbReference type="InterPro" id="IPR052560">
    <property type="entry name" value="RdDP_mobile_element"/>
</dbReference>
<dbReference type="CDD" id="cd01650">
    <property type="entry name" value="RT_nLTR_like"/>
    <property type="match status" value="1"/>
</dbReference>
<dbReference type="EMBL" id="CAJNOV010004786">
    <property type="protein sequence ID" value="CAF1186543.1"/>
    <property type="molecule type" value="Genomic_DNA"/>
</dbReference>